<feature type="domain" description="PPIase cyclophilin-type" evidence="2">
    <location>
        <begin position="25"/>
        <end position="194"/>
    </location>
</feature>
<dbReference type="PROSITE" id="PS50072">
    <property type="entry name" value="CSA_PPIASE_2"/>
    <property type="match status" value="1"/>
</dbReference>
<dbReference type="GO" id="GO:0005737">
    <property type="term" value="C:cytoplasm"/>
    <property type="evidence" value="ECO:0007669"/>
    <property type="project" value="TreeGrafter"/>
</dbReference>
<dbReference type="SUPFAM" id="SSF50891">
    <property type="entry name" value="Cyclophilin-like"/>
    <property type="match status" value="1"/>
</dbReference>
<protein>
    <recommendedName>
        <fullName evidence="1">Peptidyl-prolyl cis-trans isomerase</fullName>
        <shortName evidence="1">PPIase</shortName>
        <ecNumber evidence="1">5.2.1.8</ecNumber>
    </recommendedName>
</protein>
<comment type="function">
    <text evidence="1">PPIases accelerate the folding of proteins. It catalyzes the cis-trans isomerization of proline imidic peptide bonds in oligopeptides.</text>
</comment>
<proteinExistence type="inferred from homology"/>
<gene>
    <name evidence="3" type="ORF">H310_10093</name>
</gene>
<dbReference type="GO" id="GO:0003755">
    <property type="term" value="F:peptidyl-prolyl cis-trans isomerase activity"/>
    <property type="evidence" value="ECO:0007669"/>
    <property type="project" value="UniProtKB-UniRule"/>
</dbReference>
<evidence type="ECO:0000256" key="1">
    <source>
        <dbReference type="RuleBase" id="RU363019"/>
    </source>
</evidence>
<dbReference type="InterPro" id="IPR002130">
    <property type="entry name" value="Cyclophilin-type_PPIase_dom"/>
</dbReference>
<dbReference type="PRINTS" id="PR00153">
    <property type="entry name" value="CSAPPISMRASE"/>
</dbReference>
<accession>A0A024TRL4</accession>
<dbReference type="Pfam" id="PF00160">
    <property type="entry name" value="Pro_isomerase"/>
    <property type="match status" value="1"/>
</dbReference>
<keyword evidence="1" id="KW-0697">Rotamase</keyword>
<name>A0A024TRL4_9STRA</name>
<dbReference type="EMBL" id="KI913975">
    <property type="protein sequence ID" value="ETV96790.1"/>
    <property type="molecule type" value="Genomic_DNA"/>
</dbReference>
<evidence type="ECO:0000313" key="3">
    <source>
        <dbReference type="EMBL" id="ETV96790.1"/>
    </source>
</evidence>
<dbReference type="GO" id="GO:0006457">
    <property type="term" value="P:protein folding"/>
    <property type="evidence" value="ECO:0007669"/>
    <property type="project" value="TreeGrafter"/>
</dbReference>
<dbReference type="GO" id="GO:0016018">
    <property type="term" value="F:cyclosporin A binding"/>
    <property type="evidence" value="ECO:0007669"/>
    <property type="project" value="TreeGrafter"/>
</dbReference>
<dbReference type="EC" id="5.2.1.8" evidence="1"/>
<comment type="catalytic activity">
    <reaction evidence="1">
        <text>[protein]-peptidylproline (omega=180) = [protein]-peptidylproline (omega=0)</text>
        <dbReference type="Rhea" id="RHEA:16237"/>
        <dbReference type="Rhea" id="RHEA-COMP:10747"/>
        <dbReference type="Rhea" id="RHEA-COMP:10748"/>
        <dbReference type="ChEBI" id="CHEBI:83833"/>
        <dbReference type="ChEBI" id="CHEBI:83834"/>
        <dbReference type="EC" id="5.2.1.8"/>
    </reaction>
</comment>
<comment type="similarity">
    <text evidence="1">Belongs to the cyclophilin-type PPIase family.</text>
</comment>
<dbReference type="OrthoDB" id="193499at2759"/>
<evidence type="ECO:0000259" key="2">
    <source>
        <dbReference type="PROSITE" id="PS50072"/>
    </source>
</evidence>
<dbReference type="Gene3D" id="2.40.100.10">
    <property type="entry name" value="Cyclophilin-like"/>
    <property type="match status" value="1"/>
</dbReference>
<dbReference type="InterPro" id="IPR029000">
    <property type="entry name" value="Cyclophilin-like_dom_sf"/>
</dbReference>
<dbReference type="PANTHER" id="PTHR11071">
    <property type="entry name" value="PEPTIDYL-PROLYL CIS-TRANS ISOMERASE"/>
    <property type="match status" value="1"/>
</dbReference>
<dbReference type="VEuPathDB" id="FungiDB:H310_10093"/>
<dbReference type="GeneID" id="20087143"/>
<reference evidence="3" key="1">
    <citation type="submission" date="2013-12" db="EMBL/GenBank/DDBJ databases">
        <title>The Genome Sequence of Aphanomyces invadans NJM9701.</title>
        <authorList>
            <consortium name="The Broad Institute Genomics Platform"/>
            <person name="Russ C."/>
            <person name="Tyler B."/>
            <person name="van West P."/>
            <person name="Dieguez-Uribeondo J."/>
            <person name="Young S.K."/>
            <person name="Zeng Q."/>
            <person name="Gargeya S."/>
            <person name="Fitzgerald M."/>
            <person name="Abouelleil A."/>
            <person name="Alvarado L."/>
            <person name="Chapman S.B."/>
            <person name="Gainer-Dewar J."/>
            <person name="Goldberg J."/>
            <person name="Griggs A."/>
            <person name="Gujja S."/>
            <person name="Hansen M."/>
            <person name="Howarth C."/>
            <person name="Imamovic A."/>
            <person name="Ireland A."/>
            <person name="Larimer J."/>
            <person name="McCowan C."/>
            <person name="Murphy C."/>
            <person name="Pearson M."/>
            <person name="Poon T.W."/>
            <person name="Priest M."/>
            <person name="Roberts A."/>
            <person name="Saif S."/>
            <person name="Shea T."/>
            <person name="Sykes S."/>
            <person name="Wortman J."/>
            <person name="Nusbaum C."/>
            <person name="Birren B."/>
        </authorList>
    </citation>
    <scope>NUCLEOTIDE SEQUENCE [LARGE SCALE GENOMIC DNA]</scope>
    <source>
        <strain evidence="3">NJM9701</strain>
    </source>
</reference>
<organism evidence="3">
    <name type="scientific">Aphanomyces invadans</name>
    <dbReference type="NCBI Taxonomy" id="157072"/>
    <lineage>
        <taxon>Eukaryota</taxon>
        <taxon>Sar</taxon>
        <taxon>Stramenopiles</taxon>
        <taxon>Oomycota</taxon>
        <taxon>Saprolegniomycetes</taxon>
        <taxon>Saprolegniales</taxon>
        <taxon>Verrucalvaceae</taxon>
        <taxon>Aphanomyces</taxon>
    </lineage>
</organism>
<dbReference type="RefSeq" id="XP_008874566.1">
    <property type="nucleotide sequence ID" value="XM_008876344.1"/>
</dbReference>
<dbReference type="PANTHER" id="PTHR11071:SF561">
    <property type="entry name" value="PEPTIDYL-PROLYL CIS-TRANS ISOMERASE D-RELATED"/>
    <property type="match status" value="1"/>
</dbReference>
<dbReference type="AlphaFoldDB" id="A0A024TRL4"/>
<sequence length="198" mass="21461">MFMLEPSHLVDLPSSSVRMSCLSLPRTFECFAQVCRWICRMEKAHVAFLQAVPSTPWAPRSDTAAGAYPALGYSQTGFSTSLVHRVVRDSLLQAGDIDGEGGSCAFSTPTFEDENFILRHVGMGTVGMVNAGPDTNGSQFYICFTSAPWLDNKHVVFGALLGESSFETLAKLHDTVATESGQPLQVVRIAHSGQLYPV</sequence>
<keyword evidence="1" id="KW-0413">Isomerase</keyword>